<gene>
    <name evidence="2" type="ORF">OIU85_017939</name>
</gene>
<dbReference type="AlphaFoldDB" id="A0A9Q0USM6"/>
<dbReference type="Proteomes" id="UP001151529">
    <property type="component" value="Chromosome 5"/>
</dbReference>
<evidence type="ECO:0000313" key="3">
    <source>
        <dbReference type="Proteomes" id="UP001151529"/>
    </source>
</evidence>
<evidence type="ECO:0000313" key="2">
    <source>
        <dbReference type="EMBL" id="KAJ6735665.1"/>
    </source>
</evidence>
<protein>
    <submittedName>
        <fullName evidence="2">Uncharacterized protein</fullName>
    </submittedName>
</protein>
<dbReference type="EMBL" id="JAPFFL010000003">
    <property type="protein sequence ID" value="KAJ6735665.1"/>
    <property type="molecule type" value="Genomic_DNA"/>
</dbReference>
<name>A0A9Q0USM6_SALVM</name>
<keyword evidence="3" id="KW-1185">Reference proteome</keyword>
<sequence length="87" mass="10356">MVVRLISFFFSRNFFGKRRKSNGNPVVEQKGRRPPREKKRVGPLNMPRLYTSPLFSSPSLSSRRVGGKLWRFRKDKTTLLLLYFEFF</sequence>
<feature type="region of interest" description="Disordered" evidence="1">
    <location>
        <begin position="16"/>
        <end position="49"/>
    </location>
</feature>
<feature type="compositionally biased region" description="Basic residues" evidence="1">
    <location>
        <begin position="32"/>
        <end position="41"/>
    </location>
</feature>
<evidence type="ECO:0000256" key="1">
    <source>
        <dbReference type="SAM" id="MobiDB-lite"/>
    </source>
</evidence>
<organism evidence="2 3">
    <name type="scientific">Salix viminalis</name>
    <name type="common">Common osier</name>
    <name type="synonym">Basket willow</name>
    <dbReference type="NCBI Taxonomy" id="40686"/>
    <lineage>
        <taxon>Eukaryota</taxon>
        <taxon>Viridiplantae</taxon>
        <taxon>Streptophyta</taxon>
        <taxon>Embryophyta</taxon>
        <taxon>Tracheophyta</taxon>
        <taxon>Spermatophyta</taxon>
        <taxon>Magnoliopsida</taxon>
        <taxon>eudicotyledons</taxon>
        <taxon>Gunneridae</taxon>
        <taxon>Pentapetalae</taxon>
        <taxon>rosids</taxon>
        <taxon>fabids</taxon>
        <taxon>Malpighiales</taxon>
        <taxon>Salicaceae</taxon>
        <taxon>Saliceae</taxon>
        <taxon>Salix</taxon>
    </lineage>
</organism>
<proteinExistence type="predicted"/>
<accession>A0A9Q0USM6</accession>
<comment type="caution">
    <text evidence="2">The sequence shown here is derived from an EMBL/GenBank/DDBJ whole genome shotgun (WGS) entry which is preliminary data.</text>
</comment>
<reference evidence="2" key="1">
    <citation type="submission" date="2022-11" db="EMBL/GenBank/DDBJ databases">
        <authorList>
            <person name="Hyden B.L."/>
            <person name="Feng K."/>
            <person name="Yates T."/>
            <person name="Jawdy S."/>
            <person name="Smart L.B."/>
            <person name="Muchero W."/>
        </authorList>
    </citation>
    <scope>NUCLEOTIDE SEQUENCE</scope>
    <source>
        <tissue evidence="2">Shoot tip</tissue>
    </source>
</reference>
<reference evidence="2" key="2">
    <citation type="journal article" date="2023" name="Int. J. Mol. Sci.">
        <title>De Novo Assembly and Annotation of 11 Diverse Shrub Willow (Salix) Genomes Reveals Novel Gene Organization in Sex-Linked Regions.</title>
        <authorList>
            <person name="Hyden B."/>
            <person name="Feng K."/>
            <person name="Yates T.B."/>
            <person name="Jawdy S."/>
            <person name="Cereghino C."/>
            <person name="Smart L.B."/>
            <person name="Muchero W."/>
        </authorList>
    </citation>
    <scope>NUCLEOTIDE SEQUENCE [LARGE SCALE GENOMIC DNA]</scope>
    <source>
        <tissue evidence="2">Shoot tip</tissue>
    </source>
</reference>